<dbReference type="InterPro" id="IPR011032">
    <property type="entry name" value="GroES-like_sf"/>
</dbReference>
<dbReference type="SUPFAM" id="SSF50129">
    <property type="entry name" value="GroES-like"/>
    <property type="match status" value="1"/>
</dbReference>
<dbReference type="InterPro" id="IPR047122">
    <property type="entry name" value="Trans-enoyl_RdTase-like"/>
</dbReference>
<keyword evidence="2" id="KW-0560">Oxidoreductase</keyword>
<gene>
    <name evidence="4" type="ORF">NA56DRAFT_623997</name>
</gene>
<protein>
    <submittedName>
        <fullName evidence="4">GroES-like protein</fullName>
    </submittedName>
</protein>
<sequence length="428" mass="46736">MSLTRTIETTSFSTFSSTRLKRTFQWNSINGHRSVSPEPIPKKSRIELHEFQTEEKQLSSFTIPAHQTVLLLHGKGQRYVLEPNYPVPNIKNDEELLIKVQYIGLNPIDWKSADFGFGIPQLPYISGRDLVGIVVRESQSDSRFKQGDVVFTASTDYRDLRKSAYQQFAVASTFNLSRVPKAVSRERVAGLGVAFVAAVLALGVCLGCDLTEVGGPNPRRILKSVKPEAIPVDQIEECLRGIEEEDAIKKGDWILIWGGSTTSAHVLSQLAKLIGLCVIKVVDMGKHGANLSQGSADLLVDNYDYARATEIIRKVTDGKLRFAVDTIGSKTAGLAQGCLGEDSHLVGLSGLPAHGSPGIKHHTVPIKNYHEVQEVGGSLMSWLETLLKHGQLSPPDTEVAPGALGGINDALDRMRRGEISGKRVVVKL</sequence>
<evidence type="ECO:0000256" key="2">
    <source>
        <dbReference type="ARBA" id="ARBA00023002"/>
    </source>
</evidence>
<dbReference type="Gene3D" id="3.90.180.10">
    <property type="entry name" value="Medium-chain alcohol dehydrogenases, catalytic domain"/>
    <property type="match status" value="1"/>
</dbReference>
<dbReference type="InterPro" id="IPR013154">
    <property type="entry name" value="ADH-like_N"/>
</dbReference>
<dbReference type="AlphaFoldDB" id="A0A2J6Q838"/>
<reference evidence="4 5" key="1">
    <citation type="submission" date="2016-05" db="EMBL/GenBank/DDBJ databases">
        <title>A degradative enzymes factory behind the ericoid mycorrhizal symbiosis.</title>
        <authorList>
            <consortium name="DOE Joint Genome Institute"/>
            <person name="Martino E."/>
            <person name="Morin E."/>
            <person name="Grelet G."/>
            <person name="Kuo A."/>
            <person name="Kohler A."/>
            <person name="Daghino S."/>
            <person name="Barry K."/>
            <person name="Choi C."/>
            <person name="Cichocki N."/>
            <person name="Clum A."/>
            <person name="Copeland A."/>
            <person name="Hainaut M."/>
            <person name="Haridas S."/>
            <person name="Labutti K."/>
            <person name="Lindquist E."/>
            <person name="Lipzen A."/>
            <person name="Khouja H.-R."/>
            <person name="Murat C."/>
            <person name="Ohm R."/>
            <person name="Olson A."/>
            <person name="Spatafora J."/>
            <person name="Veneault-Fourrey C."/>
            <person name="Henrissat B."/>
            <person name="Grigoriev I."/>
            <person name="Martin F."/>
            <person name="Perotto S."/>
        </authorList>
    </citation>
    <scope>NUCLEOTIDE SEQUENCE [LARGE SCALE GENOMIC DNA]</scope>
    <source>
        <strain evidence="4 5">UAMH 7357</strain>
    </source>
</reference>
<evidence type="ECO:0000313" key="4">
    <source>
        <dbReference type="EMBL" id="PMD22421.1"/>
    </source>
</evidence>
<organism evidence="4 5">
    <name type="scientific">Hyaloscypha hepaticicola</name>
    <dbReference type="NCBI Taxonomy" id="2082293"/>
    <lineage>
        <taxon>Eukaryota</taxon>
        <taxon>Fungi</taxon>
        <taxon>Dikarya</taxon>
        <taxon>Ascomycota</taxon>
        <taxon>Pezizomycotina</taxon>
        <taxon>Leotiomycetes</taxon>
        <taxon>Helotiales</taxon>
        <taxon>Hyaloscyphaceae</taxon>
        <taxon>Hyaloscypha</taxon>
    </lineage>
</organism>
<dbReference type="Gene3D" id="3.40.50.720">
    <property type="entry name" value="NAD(P)-binding Rossmann-like Domain"/>
    <property type="match status" value="1"/>
</dbReference>
<dbReference type="GO" id="GO:0016651">
    <property type="term" value="F:oxidoreductase activity, acting on NAD(P)H"/>
    <property type="evidence" value="ECO:0007669"/>
    <property type="project" value="InterPro"/>
</dbReference>
<dbReference type="OrthoDB" id="10257049at2759"/>
<comment type="similarity">
    <text evidence="1">Belongs to the zinc-containing alcohol dehydrogenase family.</text>
</comment>
<evidence type="ECO:0000256" key="1">
    <source>
        <dbReference type="ARBA" id="ARBA00008072"/>
    </source>
</evidence>
<accession>A0A2J6Q838</accession>
<dbReference type="InterPro" id="IPR036291">
    <property type="entry name" value="NAD(P)-bd_dom_sf"/>
</dbReference>
<dbReference type="PANTHER" id="PTHR43482">
    <property type="entry name" value="PROTEIN AST1-RELATED"/>
    <property type="match status" value="1"/>
</dbReference>
<feature type="domain" description="Alcohol dehydrogenase-like N-terminal" evidence="3">
    <location>
        <begin position="93"/>
        <end position="153"/>
    </location>
</feature>
<keyword evidence="5" id="KW-1185">Reference proteome</keyword>
<dbReference type="CDD" id="cd08249">
    <property type="entry name" value="enoyl_reductase_like"/>
    <property type="match status" value="1"/>
</dbReference>
<proteinExistence type="inferred from homology"/>
<evidence type="ECO:0000313" key="5">
    <source>
        <dbReference type="Proteomes" id="UP000235672"/>
    </source>
</evidence>
<name>A0A2J6Q838_9HELO</name>
<dbReference type="InterPro" id="IPR052585">
    <property type="entry name" value="Lipid_raft_assoc_Zn_ADH"/>
</dbReference>
<dbReference type="STRING" id="1745343.A0A2J6Q838"/>
<dbReference type="PANTHER" id="PTHR43482:SF2">
    <property type="entry name" value="ZINC-BINDING DEHYDROGENASE FAMILY, PUTATIVE (AFU_ORTHOLOGUE AFUA_3G15030)-RELATED"/>
    <property type="match status" value="1"/>
</dbReference>
<evidence type="ECO:0000259" key="3">
    <source>
        <dbReference type="Pfam" id="PF08240"/>
    </source>
</evidence>
<dbReference type="Proteomes" id="UP000235672">
    <property type="component" value="Unassembled WGS sequence"/>
</dbReference>
<dbReference type="Pfam" id="PF08240">
    <property type="entry name" value="ADH_N"/>
    <property type="match status" value="1"/>
</dbReference>
<dbReference type="SUPFAM" id="SSF51735">
    <property type="entry name" value="NAD(P)-binding Rossmann-fold domains"/>
    <property type="match status" value="1"/>
</dbReference>
<dbReference type="EMBL" id="KZ613477">
    <property type="protein sequence ID" value="PMD22421.1"/>
    <property type="molecule type" value="Genomic_DNA"/>
</dbReference>